<reference evidence="2" key="2">
    <citation type="submission" date="2020-11" db="EMBL/GenBank/DDBJ databases">
        <authorList>
            <person name="McCartney M.A."/>
            <person name="Auch B."/>
            <person name="Kono T."/>
            <person name="Mallez S."/>
            <person name="Becker A."/>
            <person name="Gohl D.M."/>
            <person name="Silverstein K.A.T."/>
            <person name="Koren S."/>
            <person name="Bechman K.B."/>
            <person name="Herman A."/>
            <person name="Abrahante J.E."/>
            <person name="Garbe J."/>
        </authorList>
    </citation>
    <scope>NUCLEOTIDE SEQUENCE</scope>
    <source>
        <strain evidence="2">Duluth1</strain>
        <tissue evidence="2">Whole animal</tissue>
    </source>
</reference>
<accession>A0A9D4HVZ6</accession>
<name>A0A9D4HVZ6_DREPO</name>
<proteinExistence type="predicted"/>
<gene>
    <name evidence="2" type="ORF">DPMN_043843</name>
</gene>
<dbReference type="AlphaFoldDB" id="A0A9D4HVZ6"/>
<keyword evidence="3" id="KW-1185">Reference proteome</keyword>
<feature type="coiled-coil region" evidence="1">
    <location>
        <begin position="22"/>
        <end position="49"/>
    </location>
</feature>
<evidence type="ECO:0000313" key="2">
    <source>
        <dbReference type="EMBL" id="KAH3737260.1"/>
    </source>
</evidence>
<keyword evidence="1" id="KW-0175">Coiled coil</keyword>
<organism evidence="2 3">
    <name type="scientific">Dreissena polymorpha</name>
    <name type="common">Zebra mussel</name>
    <name type="synonym">Mytilus polymorpha</name>
    <dbReference type="NCBI Taxonomy" id="45954"/>
    <lineage>
        <taxon>Eukaryota</taxon>
        <taxon>Metazoa</taxon>
        <taxon>Spiralia</taxon>
        <taxon>Lophotrochozoa</taxon>
        <taxon>Mollusca</taxon>
        <taxon>Bivalvia</taxon>
        <taxon>Autobranchia</taxon>
        <taxon>Heteroconchia</taxon>
        <taxon>Euheterodonta</taxon>
        <taxon>Imparidentia</taxon>
        <taxon>Neoheterodontei</taxon>
        <taxon>Myida</taxon>
        <taxon>Dreissenoidea</taxon>
        <taxon>Dreissenidae</taxon>
        <taxon>Dreissena</taxon>
    </lineage>
</organism>
<reference evidence="2" key="1">
    <citation type="journal article" date="2019" name="bioRxiv">
        <title>The Genome of the Zebra Mussel, Dreissena polymorpha: A Resource for Invasive Species Research.</title>
        <authorList>
            <person name="McCartney M.A."/>
            <person name="Auch B."/>
            <person name="Kono T."/>
            <person name="Mallez S."/>
            <person name="Zhang Y."/>
            <person name="Obille A."/>
            <person name="Becker A."/>
            <person name="Abrahante J.E."/>
            <person name="Garbe J."/>
            <person name="Badalamenti J.P."/>
            <person name="Herman A."/>
            <person name="Mangelson H."/>
            <person name="Liachko I."/>
            <person name="Sullivan S."/>
            <person name="Sone E.D."/>
            <person name="Koren S."/>
            <person name="Silverstein K.A.T."/>
            <person name="Beckman K.B."/>
            <person name="Gohl D.M."/>
        </authorList>
    </citation>
    <scope>NUCLEOTIDE SEQUENCE</scope>
    <source>
        <strain evidence="2">Duluth1</strain>
        <tissue evidence="2">Whole animal</tissue>
    </source>
</reference>
<dbReference type="Proteomes" id="UP000828390">
    <property type="component" value="Unassembled WGS sequence"/>
</dbReference>
<evidence type="ECO:0000256" key="1">
    <source>
        <dbReference type="SAM" id="Coils"/>
    </source>
</evidence>
<comment type="caution">
    <text evidence="2">The sequence shown here is derived from an EMBL/GenBank/DDBJ whole genome shotgun (WGS) entry which is preliminary data.</text>
</comment>
<protein>
    <submittedName>
        <fullName evidence="2">Uncharacterized protein</fullName>
    </submittedName>
</protein>
<evidence type="ECO:0000313" key="3">
    <source>
        <dbReference type="Proteomes" id="UP000828390"/>
    </source>
</evidence>
<dbReference type="EMBL" id="JAIWYP010000011">
    <property type="protein sequence ID" value="KAH3737260.1"/>
    <property type="molecule type" value="Genomic_DNA"/>
</dbReference>
<sequence>MKDEQPDHKTCHAAVNIEHNTNEEILKKMSKTEELLLKLNERIDKLEQQKEPPDSDRQYYQGYSYGRGYRGDIEAIVEEDGIVAEVEVTMRSH</sequence>